<dbReference type="Proteomes" id="UP001492380">
    <property type="component" value="Unassembled WGS sequence"/>
</dbReference>
<reference evidence="2 3" key="1">
    <citation type="submission" date="2024-04" db="EMBL/GenBank/DDBJ databases">
        <title>Phyllosticta paracitricarpa is synonymous to the EU quarantine fungus P. citricarpa based on phylogenomic analyses.</title>
        <authorList>
            <consortium name="Lawrence Berkeley National Laboratory"/>
            <person name="Van Ingen-Buijs V.A."/>
            <person name="Van Westerhoven A.C."/>
            <person name="Haridas S."/>
            <person name="Skiadas P."/>
            <person name="Martin F."/>
            <person name="Groenewald J.Z."/>
            <person name="Crous P.W."/>
            <person name="Seidl M.F."/>
        </authorList>
    </citation>
    <scope>NUCLEOTIDE SEQUENCE [LARGE SCALE GENOMIC DNA]</scope>
    <source>
        <strain evidence="2 3">CBS 123374</strain>
    </source>
</reference>
<protein>
    <submittedName>
        <fullName evidence="2">Uncharacterized protein</fullName>
    </submittedName>
</protein>
<name>A0ABR1YUT8_9PEZI</name>
<accession>A0ABR1YUT8</accession>
<sequence length="259" mass="28979">MDTAAMDSVLSSPTIEMLQPAEKKMERQLDKYDTAKLGDFHSVCFIHILFLAYNRRRDQKGLRKLHLTIMQALHSVSSRIESKTHPMLGYETDDGSDEVDPLEAMAKMTKIMNLFTEEARNGCLTGPGSDPFGDTGPLVALFGFEAINQQRRAREMEEESEGSDDDSTLSESEDESRESQADQTSDDESSARLPSSPLNMYSARRQEPVDDTEDAVSEWPSSPPVYFQSIERGHCTHFSSMQSKETMLTPAPTKLAIAR</sequence>
<evidence type="ECO:0000313" key="2">
    <source>
        <dbReference type="EMBL" id="KAK8239917.1"/>
    </source>
</evidence>
<feature type="region of interest" description="Disordered" evidence="1">
    <location>
        <begin position="150"/>
        <end position="222"/>
    </location>
</feature>
<organism evidence="2 3">
    <name type="scientific">Phyllosticta capitalensis</name>
    <dbReference type="NCBI Taxonomy" id="121624"/>
    <lineage>
        <taxon>Eukaryota</taxon>
        <taxon>Fungi</taxon>
        <taxon>Dikarya</taxon>
        <taxon>Ascomycota</taxon>
        <taxon>Pezizomycotina</taxon>
        <taxon>Dothideomycetes</taxon>
        <taxon>Dothideomycetes incertae sedis</taxon>
        <taxon>Botryosphaeriales</taxon>
        <taxon>Phyllostictaceae</taxon>
        <taxon>Phyllosticta</taxon>
    </lineage>
</organism>
<dbReference type="EMBL" id="JBBWRZ010000003">
    <property type="protein sequence ID" value="KAK8239917.1"/>
    <property type="molecule type" value="Genomic_DNA"/>
</dbReference>
<feature type="compositionally biased region" description="Acidic residues" evidence="1">
    <location>
        <begin position="156"/>
        <end position="176"/>
    </location>
</feature>
<comment type="caution">
    <text evidence="2">The sequence shown here is derived from an EMBL/GenBank/DDBJ whole genome shotgun (WGS) entry which is preliminary data.</text>
</comment>
<evidence type="ECO:0000313" key="3">
    <source>
        <dbReference type="Proteomes" id="UP001492380"/>
    </source>
</evidence>
<gene>
    <name evidence="2" type="ORF">HDK90DRAFT_547757</name>
</gene>
<proteinExistence type="predicted"/>
<evidence type="ECO:0000256" key="1">
    <source>
        <dbReference type="SAM" id="MobiDB-lite"/>
    </source>
</evidence>
<keyword evidence="3" id="KW-1185">Reference proteome</keyword>